<feature type="compositionally biased region" description="Low complexity" evidence="1">
    <location>
        <begin position="40"/>
        <end position="58"/>
    </location>
</feature>
<dbReference type="Proteomes" id="UP000238362">
    <property type="component" value="Unassembled WGS sequence"/>
</dbReference>
<dbReference type="AlphaFoldDB" id="A0A2T0LTL2"/>
<feature type="region of interest" description="Disordered" evidence="1">
    <location>
        <begin position="40"/>
        <end position="68"/>
    </location>
</feature>
<evidence type="ECO:0000256" key="1">
    <source>
        <dbReference type="SAM" id="MobiDB-lite"/>
    </source>
</evidence>
<evidence type="ECO:0000259" key="2">
    <source>
        <dbReference type="Pfam" id="PF05305"/>
    </source>
</evidence>
<organism evidence="3 4">
    <name type="scientific">Prauserella shujinwangii</name>
    <dbReference type="NCBI Taxonomy" id="1453103"/>
    <lineage>
        <taxon>Bacteria</taxon>
        <taxon>Bacillati</taxon>
        <taxon>Actinomycetota</taxon>
        <taxon>Actinomycetes</taxon>
        <taxon>Pseudonocardiales</taxon>
        <taxon>Pseudonocardiaceae</taxon>
        <taxon>Prauserella</taxon>
    </lineage>
</organism>
<evidence type="ECO:0000313" key="4">
    <source>
        <dbReference type="Proteomes" id="UP000238362"/>
    </source>
</evidence>
<accession>A0A2T0LTL2</accession>
<keyword evidence="4" id="KW-1185">Reference proteome</keyword>
<name>A0A2T0LTL2_9PSEU</name>
<feature type="domain" description="DUF732" evidence="2">
    <location>
        <begin position="65"/>
        <end position="150"/>
    </location>
</feature>
<gene>
    <name evidence="3" type="ORF">B0I33_106175</name>
</gene>
<comment type="caution">
    <text evidence="3">The sequence shown here is derived from an EMBL/GenBank/DDBJ whole genome shotgun (WGS) entry which is preliminary data.</text>
</comment>
<reference evidence="3 4" key="1">
    <citation type="submission" date="2018-03" db="EMBL/GenBank/DDBJ databases">
        <title>Genomic Encyclopedia of Type Strains, Phase III (KMG-III): the genomes of soil and plant-associated and newly described type strains.</title>
        <authorList>
            <person name="Whitman W."/>
        </authorList>
    </citation>
    <scope>NUCLEOTIDE SEQUENCE [LARGE SCALE GENOMIC DNA]</scope>
    <source>
        <strain evidence="3 4">CGMCC 4.7125</strain>
    </source>
</reference>
<dbReference type="Pfam" id="PF05305">
    <property type="entry name" value="DUF732"/>
    <property type="match status" value="1"/>
</dbReference>
<dbReference type="InterPro" id="IPR007969">
    <property type="entry name" value="DUF732"/>
</dbReference>
<dbReference type="RefSeq" id="WP_181193326.1">
    <property type="nucleotide sequence ID" value="NZ_PVNH01000006.1"/>
</dbReference>
<sequence>MIHTNRAYVEIKRRSPAGAVVVAAVIGVLTPMLGACGSPDTTTPAAAEPPALTRTTAPSPAPVSDDGYLDALAGSGQFPADVATGARDLWLQTGRMACDLLESTNGDIIATRRGVGESLIKNSDESWATQNLTERSETIVEAAKRHLCPEWSAP</sequence>
<dbReference type="EMBL" id="PVNH01000006">
    <property type="protein sequence ID" value="PRX47077.1"/>
    <property type="molecule type" value="Genomic_DNA"/>
</dbReference>
<evidence type="ECO:0000313" key="3">
    <source>
        <dbReference type="EMBL" id="PRX47077.1"/>
    </source>
</evidence>
<protein>
    <recommendedName>
        <fullName evidence="2">DUF732 domain-containing protein</fullName>
    </recommendedName>
</protein>
<proteinExistence type="predicted"/>